<dbReference type="Proteomes" id="UP001152747">
    <property type="component" value="Unassembled WGS sequence"/>
</dbReference>
<evidence type="ECO:0000313" key="3">
    <source>
        <dbReference type="Proteomes" id="UP001152747"/>
    </source>
</evidence>
<evidence type="ECO:0000256" key="1">
    <source>
        <dbReference type="SAM" id="MobiDB-lite"/>
    </source>
</evidence>
<sequence>MATVRSDVEIDGVKSYFFAPLLKNILENEQKLIENEGFSPFADFVLGLTEEFPKPGDVYPILAGTNPQVSQIVAAIDAMSVFGDEYRAISNQLAEVLNGNAVRHDVHSLKNASVNQLAFERDLATLVRKASIGKVQGNHLLNFLQTILIAKTDIERLNAFSSLCLADFDWDAYVFLKLFSKGSPDEIDEMKLIRENIIAKIGGKRGNLVDLWLNGRKVDPAVEFVRNLNKPISETIELVVPQIVENILAVIKKEDDTSLLELAPLTSQLFYLIYRAVVSGAVSSVADIFAKLPSQVRKIMFPGLAEAVLKDSIALLNYFAPCFIEASQRRKSLVGLETDGIFCVLADSWKRDAIVKLFVDFKAAISRDVFGVSLAHGYENGPQHCNFIIELLKSYDGEMHVDWLSYPQRANIANTLKREALISQVAKENIARVIAALEKIEGAPNSPEPKDPTPIIREDPSQIIQEEPVKQIEPLPEISIEIQKEVQVEPEIVAVPEIQIEQDPPTLGQDEVDATTSSSTPSLKSVPFETTEQISEKSVSEESVPEVVAPVQEPIQEPIKTVPVETAPPPAQSIPATTSQFGAGDMPTVPKPTSQFQSGGFGNAPASCFGKMGGFGGGGQSQPVRSFGGPPQRGGGGGGYRGGQGGNRGGYRN</sequence>
<dbReference type="EMBL" id="CANHGI010000002">
    <property type="protein sequence ID" value="CAI5440830.1"/>
    <property type="molecule type" value="Genomic_DNA"/>
</dbReference>
<comment type="caution">
    <text evidence="2">The sequence shown here is derived from an EMBL/GenBank/DDBJ whole genome shotgun (WGS) entry which is preliminary data.</text>
</comment>
<feature type="compositionally biased region" description="Gly residues" evidence="1">
    <location>
        <begin position="631"/>
        <end position="653"/>
    </location>
</feature>
<accession>A0A9P1MXY0</accession>
<gene>
    <name evidence="2" type="ORF">CAMP_LOCUS3467</name>
</gene>
<feature type="compositionally biased region" description="Polar residues" evidence="1">
    <location>
        <begin position="514"/>
        <end position="529"/>
    </location>
</feature>
<feature type="region of interest" description="Disordered" evidence="1">
    <location>
        <begin position="563"/>
        <end position="653"/>
    </location>
</feature>
<keyword evidence="3" id="KW-1185">Reference proteome</keyword>
<organism evidence="2 3">
    <name type="scientific">Caenorhabditis angaria</name>
    <dbReference type="NCBI Taxonomy" id="860376"/>
    <lineage>
        <taxon>Eukaryota</taxon>
        <taxon>Metazoa</taxon>
        <taxon>Ecdysozoa</taxon>
        <taxon>Nematoda</taxon>
        <taxon>Chromadorea</taxon>
        <taxon>Rhabditida</taxon>
        <taxon>Rhabditina</taxon>
        <taxon>Rhabditomorpha</taxon>
        <taxon>Rhabditoidea</taxon>
        <taxon>Rhabditidae</taxon>
        <taxon>Peloderinae</taxon>
        <taxon>Caenorhabditis</taxon>
    </lineage>
</organism>
<feature type="compositionally biased region" description="Gly residues" evidence="1">
    <location>
        <begin position="611"/>
        <end position="620"/>
    </location>
</feature>
<evidence type="ECO:0000313" key="2">
    <source>
        <dbReference type="EMBL" id="CAI5440830.1"/>
    </source>
</evidence>
<feature type="region of interest" description="Disordered" evidence="1">
    <location>
        <begin position="501"/>
        <end position="529"/>
    </location>
</feature>
<dbReference type="AlphaFoldDB" id="A0A9P1MXY0"/>
<proteinExistence type="predicted"/>
<protein>
    <submittedName>
        <fullName evidence="2">Uncharacterized protein</fullName>
    </submittedName>
</protein>
<reference evidence="2" key="1">
    <citation type="submission" date="2022-11" db="EMBL/GenBank/DDBJ databases">
        <authorList>
            <person name="Kikuchi T."/>
        </authorList>
    </citation>
    <scope>NUCLEOTIDE SEQUENCE</scope>
    <source>
        <strain evidence="2">PS1010</strain>
    </source>
</reference>
<name>A0A9P1MXY0_9PELO</name>